<organism evidence="1 2">
    <name type="scientific">Bacteroides stercoris</name>
    <dbReference type="NCBI Taxonomy" id="46506"/>
    <lineage>
        <taxon>Bacteria</taxon>
        <taxon>Pseudomonadati</taxon>
        <taxon>Bacteroidota</taxon>
        <taxon>Bacteroidia</taxon>
        <taxon>Bacteroidales</taxon>
        <taxon>Bacteroidaceae</taxon>
        <taxon>Bacteroides</taxon>
    </lineage>
</organism>
<accession>A0A108T485</accession>
<evidence type="ECO:0000313" key="2">
    <source>
        <dbReference type="Proteomes" id="UP000056419"/>
    </source>
</evidence>
<keyword evidence="2" id="KW-1185">Reference proteome</keyword>
<dbReference type="RefSeq" id="WP_229101037.1">
    <property type="nucleotide sequence ID" value="NZ_JADNNX010000022.1"/>
</dbReference>
<protein>
    <submittedName>
        <fullName evidence="1">Uncharacterized protein</fullName>
    </submittedName>
</protein>
<gene>
    <name evidence="1" type="ORF">AA415_02653</name>
</gene>
<comment type="caution">
    <text evidence="1">The sequence shown here is derived from an EMBL/GenBank/DDBJ whole genome shotgun (WGS) entry which is preliminary data.</text>
</comment>
<dbReference type="STRING" id="46506.AA415_02653"/>
<evidence type="ECO:0000313" key="1">
    <source>
        <dbReference type="EMBL" id="KWR52975.1"/>
    </source>
</evidence>
<dbReference type="Proteomes" id="UP000056419">
    <property type="component" value="Unassembled WGS sequence"/>
</dbReference>
<proteinExistence type="predicted"/>
<dbReference type="PATRIC" id="fig|46506.5.peg.2847"/>
<dbReference type="EMBL" id="LRGC01000016">
    <property type="protein sequence ID" value="KWR52975.1"/>
    <property type="molecule type" value="Genomic_DNA"/>
</dbReference>
<dbReference type="AlphaFoldDB" id="A0A108T485"/>
<reference evidence="1 2" key="1">
    <citation type="journal article" date="2016" name="BMC Genomics">
        <title>Type VI secretion systems of human gut Bacteroidales segregate into three genetic architectures, two of which are contained on mobile genetic elements.</title>
        <authorList>
            <person name="Coyne M.J."/>
            <person name="Roelofs K.G."/>
            <person name="Comstock L.E."/>
        </authorList>
    </citation>
    <scope>NUCLEOTIDE SEQUENCE [LARGE SCALE GENOMIC DNA]</scope>
    <source>
        <strain evidence="1 2">CL09T03C01</strain>
    </source>
</reference>
<name>A0A108T485_BACSE</name>
<sequence>MEKEERLTKQIKTIYTEIARRLVDPSFSFPEGGQAQRQLSKFIVDFTQICGGEFNISRLVDYCVFQLHKNRNAQYQRTLAPKAFGPTALQKYLSMYSKSKVYSEDKWLSEAQLTREYLNSLVNKREHPQAKYIYMPSEECTKKRGINTDIGFVICSTSTLMWSPFSPACQMCTNVEKCKQETAIKYPELYRIRLEEYGKRR</sequence>